<feature type="region of interest" description="Disordered" evidence="1">
    <location>
        <begin position="228"/>
        <end position="367"/>
    </location>
</feature>
<evidence type="ECO:0000256" key="1">
    <source>
        <dbReference type="SAM" id="MobiDB-lite"/>
    </source>
</evidence>
<keyword evidence="2" id="KW-1185">Reference proteome</keyword>
<feature type="compositionally biased region" description="Low complexity" evidence="1">
    <location>
        <begin position="339"/>
        <end position="357"/>
    </location>
</feature>
<gene>
    <name evidence="3" type="primary">LOC108498567</name>
</gene>
<organism evidence="2 3">
    <name type="scientific">Lepidothrix coronata</name>
    <name type="common">blue-crowned manakin</name>
    <dbReference type="NCBI Taxonomy" id="321398"/>
    <lineage>
        <taxon>Eukaryota</taxon>
        <taxon>Metazoa</taxon>
        <taxon>Chordata</taxon>
        <taxon>Craniata</taxon>
        <taxon>Vertebrata</taxon>
        <taxon>Euteleostomi</taxon>
        <taxon>Archelosauria</taxon>
        <taxon>Archosauria</taxon>
        <taxon>Dinosauria</taxon>
        <taxon>Saurischia</taxon>
        <taxon>Theropoda</taxon>
        <taxon>Coelurosauria</taxon>
        <taxon>Aves</taxon>
        <taxon>Neognathae</taxon>
        <taxon>Neoaves</taxon>
        <taxon>Telluraves</taxon>
        <taxon>Australaves</taxon>
        <taxon>Passeriformes</taxon>
        <taxon>Pipridae</taxon>
        <taxon>Lepidothrix</taxon>
    </lineage>
</organism>
<evidence type="ECO:0000313" key="2">
    <source>
        <dbReference type="Proteomes" id="UP000504624"/>
    </source>
</evidence>
<dbReference type="Proteomes" id="UP000504624">
    <property type="component" value="Unplaced"/>
</dbReference>
<feature type="region of interest" description="Disordered" evidence="1">
    <location>
        <begin position="23"/>
        <end position="197"/>
    </location>
</feature>
<proteinExistence type="predicted"/>
<evidence type="ECO:0000313" key="3">
    <source>
        <dbReference type="RefSeq" id="XP_017672928.1"/>
    </source>
</evidence>
<protein>
    <submittedName>
        <fullName evidence="3">Proline-rich protein 2-like</fullName>
    </submittedName>
</protein>
<feature type="compositionally biased region" description="Gly residues" evidence="1">
    <location>
        <begin position="358"/>
        <end position="367"/>
    </location>
</feature>
<dbReference type="GeneID" id="108498567"/>
<dbReference type="AlphaFoldDB" id="A0A6J0HEB1"/>
<name>A0A6J0HEB1_9PASS</name>
<sequence length="367" mass="38629">METFSLLTPTHFCAHTPAGTLISSLSRPEQADQSPWRLSDHSDQPHEMPPAPRPRGCPRGGADPVLDPRSSPAPGTAARGNRRGRGPVTLLHLRGRWQPSERQLGRVPHSCHRVAHGSSLGPQPAPHRRDPPAAPSPRHRGTDELSRLQTPPEPRRLLSSVCACPPPLPPFGSRSHHRKGTPTAAALTGKSPDNVTQLETTPDAARTALQPQSCKYTFAAAAARWDQLPPGGARSLSRLGGQRTSVRAPSPAPSPRPGWRAQPGAPRVPPPAAAQRPRAPLGPLPAPGTHLRLLCPPAAHRDGARLPAAAGTSEGHGRPRTPLRRCPDGGARALTVGWPRPRSSAVPSDAASSARRSPGGGPAVGRT</sequence>
<dbReference type="RefSeq" id="XP_017672928.1">
    <property type="nucleotide sequence ID" value="XM_017817439.1"/>
</dbReference>
<accession>A0A6J0HEB1</accession>
<feature type="compositionally biased region" description="Polar residues" evidence="1">
    <location>
        <begin position="23"/>
        <end position="33"/>
    </location>
</feature>
<reference evidence="3" key="1">
    <citation type="submission" date="2025-08" db="UniProtKB">
        <authorList>
            <consortium name="RefSeq"/>
        </authorList>
    </citation>
    <scope>IDENTIFICATION</scope>
</reference>